<dbReference type="Proteomes" id="UP000828941">
    <property type="component" value="Chromosome 5"/>
</dbReference>
<dbReference type="EMBL" id="CM039430">
    <property type="protein sequence ID" value="KAI4344761.1"/>
    <property type="molecule type" value="Genomic_DNA"/>
</dbReference>
<keyword evidence="2" id="KW-1185">Reference proteome</keyword>
<accession>A0ACB9PBE7</accession>
<evidence type="ECO:0000313" key="2">
    <source>
        <dbReference type="Proteomes" id="UP000828941"/>
    </source>
</evidence>
<name>A0ACB9PBE7_BAUVA</name>
<protein>
    <submittedName>
        <fullName evidence="1">Uncharacterized protein</fullName>
    </submittedName>
</protein>
<sequence>MLFSGVGSGVPSLLRKGTIHSWEFAFPFLLEDKRSVAITITIDIVTREEGKKRLLIIFVEVRVQGFSFRRQFGSCGSPNYVCNKRGEVVLISGSGMDYKRIRDKDTELDLESGLAVHDDSNKASTSGTAKQGMTLFPKVSSGFAGGSRKEDMPSSYSDESNLGGVSVVDVANVTNNSSPGDDSVDRNVLLKEKRKKKSNKKAPKPPRPPRAPSLDAADMKLIKEMSEVATLKRARIERMKALKKMKAANTSSSPSASIFAMIFTIVFCIVIILQGMWSGKTSVASFQGSPVAAGGTEGGLISVQYNLNPSSSDRDAPRSESPNFVQRHWFRTAWKD</sequence>
<proteinExistence type="predicted"/>
<evidence type="ECO:0000313" key="1">
    <source>
        <dbReference type="EMBL" id="KAI4344761.1"/>
    </source>
</evidence>
<gene>
    <name evidence="1" type="ORF">L6164_011952</name>
</gene>
<organism evidence="1 2">
    <name type="scientific">Bauhinia variegata</name>
    <name type="common">Purple orchid tree</name>
    <name type="synonym">Phanera variegata</name>
    <dbReference type="NCBI Taxonomy" id="167791"/>
    <lineage>
        <taxon>Eukaryota</taxon>
        <taxon>Viridiplantae</taxon>
        <taxon>Streptophyta</taxon>
        <taxon>Embryophyta</taxon>
        <taxon>Tracheophyta</taxon>
        <taxon>Spermatophyta</taxon>
        <taxon>Magnoliopsida</taxon>
        <taxon>eudicotyledons</taxon>
        <taxon>Gunneridae</taxon>
        <taxon>Pentapetalae</taxon>
        <taxon>rosids</taxon>
        <taxon>fabids</taxon>
        <taxon>Fabales</taxon>
        <taxon>Fabaceae</taxon>
        <taxon>Cercidoideae</taxon>
        <taxon>Cercideae</taxon>
        <taxon>Bauhiniinae</taxon>
        <taxon>Bauhinia</taxon>
    </lineage>
</organism>
<comment type="caution">
    <text evidence="1">The sequence shown here is derived from an EMBL/GenBank/DDBJ whole genome shotgun (WGS) entry which is preliminary data.</text>
</comment>
<reference evidence="1 2" key="1">
    <citation type="journal article" date="2022" name="DNA Res.">
        <title>Chromosomal-level genome assembly of the orchid tree Bauhinia variegata (Leguminosae; Cercidoideae) supports the allotetraploid origin hypothesis of Bauhinia.</title>
        <authorList>
            <person name="Zhong Y."/>
            <person name="Chen Y."/>
            <person name="Zheng D."/>
            <person name="Pang J."/>
            <person name="Liu Y."/>
            <person name="Luo S."/>
            <person name="Meng S."/>
            <person name="Qian L."/>
            <person name="Wei D."/>
            <person name="Dai S."/>
            <person name="Zhou R."/>
        </authorList>
    </citation>
    <scope>NUCLEOTIDE SEQUENCE [LARGE SCALE GENOMIC DNA]</scope>
    <source>
        <strain evidence="1">BV-YZ2020</strain>
    </source>
</reference>